<dbReference type="GO" id="GO:0016020">
    <property type="term" value="C:membrane"/>
    <property type="evidence" value="ECO:0007669"/>
    <property type="project" value="UniProtKB-SubCell"/>
</dbReference>
<feature type="transmembrane region" description="Helical" evidence="5">
    <location>
        <begin position="356"/>
        <end position="373"/>
    </location>
</feature>
<evidence type="ECO:0000313" key="8">
    <source>
        <dbReference type="Proteomes" id="UP000236655"/>
    </source>
</evidence>
<name>A0A2I7N7T3_9NEIS</name>
<sequence>MISTQKYYKPDNSVEEFFTISILLFVLFLPDIRLSSSFAARPEDILILLSFIYLCYKRIIFDTFFIRIIILMAIVMFASIGLNNRLISLNSFEFYNKIIKGMVAYNICLLYMQDSDGYHKVSRILIVSIAILAILNILQLVKIPGLTKVYGIYSNQIQMDAFDKVALSSAIPRITGLIGNPNNNATFFLIVLGYVLDVFFLTRRKVYIILIVACIIIIMLTQSRTMFATTGGLFAIVLCLTGNIAIVLFAVIIYFIIQILDIRYLALIFDSSKLSQTHSFTGRVNEWEVLLKMIKLQPILGYGGYKEYFYITQTYPENEYILGWFRYGAVYLCLYCYMFLHLLFNGISKVLNKFSGGYFMLSTSLAMIVGSISNTPFNNPRLFVLFAFVNAFFESSRVHEEI</sequence>
<comment type="subcellular location">
    <subcellularLocation>
        <location evidence="1">Membrane</location>
        <topology evidence="1">Multi-pass membrane protein</topology>
    </subcellularLocation>
</comment>
<keyword evidence="8" id="KW-1185">Reference proteome</keyword>
<proteinExistence type="predicted"/>
<dbReference type="Proteomes" id="UP000236655">
    <property type="component" value="Chromosome"/>
</dbReference>
<feature type="transmembrane region" description="Helical" evidence="5">
    <location>
        <begin position="124"/>
        <end position="141"/>
    </location>
</feature>
<keyword evidence="4 5" id="KW-0472">Membrane</keyword>
<keyword evidence="2 5" id="KW-0812">Transmembrane</keyword>
<dbReference type="RefSeq" id="WP_102951808.1">
    <property type="nucleotide sequence ID" value="NZ_CP024847.1"/>
</dbReference>
<reference evidence="8" key="1">
    <citation type="submission" date="2017-11" db="EMBL/GenBank/DDBJ databases">
        <authorList>
            <person name="Chan K.G."/>
            <person name="Lee L.S."/>
        </authorList>
    </citation>
    <scope>NUCLEOTIDE SEQUENCE [LARGE SCALE GENOMIC DNA]</scope>
    <source>
        <strain evidence="8">DSM 100970</strain>
    </source>
</reference>
<dbReference type="KEGG" id="nba:CUN60_09475"/>
<gene>
    <name evidence="7" type="ORF">CUN60_09475</name>
</gene>
<dbReference type="PANTHER" id="PTHR37422">
    <property type="entry name" value="TEICHURONIC ACID BIOSYNTHESIS PROTEIN TUAE"/>
    <property type="match status" value="1"/>
</dbReference>
<evidence type="ECO:0000259" key="6">
    <source>
        <dbReference type="Pfam" id="PF04932"/>
    </source>
</evidence>
<dbReference type="InterPro" id="IPR051533">
    <property type="entry name" value="WaaL-like"/>
</dbReference>
<dbReference type="OrthoDB" id="10008577at2"/>
<evidence type="ECO:0000313" key="7">
    <source>
        <dbReference type="EMBL" id="AUR52517.1"/>
    </source>
</evidence>
<feature type="transmembrane region" description="Helical" evidence="5">
    <location>
        <begin position="324"/>
        <end position="344"/>
    </location>
</feature>
<feature type="domain" description="O-antigen ligase-related" evidence="6">
    <location>
        <begin position="210"/>
        <end position="328"/>
    </location>
</feature>
<feature type="transmembrane region" description="Helical" evidence="5">
    <location>
        <begin position="233"/>
        <end position="257"/>
    </location>
</feature>
<feature type="transmembrane region" description="Helical" evidence="5">
    <location>
        <begin position="12"/>
        <end position="32"/>
    </location>
</feature>
<protein>
    <recommendedName>
        <fullName evidence="6">O-antigen ligase-related domain-containing protein</fullName>
    </recommendedName>
</protein>
<dbReference type="PANTHER" id="PTHR37422:SF17">
    <property type="entry name" value="O-ANTIGEN LIGASE"/>
    <property type="match status" value="1"/>
</dbReference>
<evidence type="ECO:0000256" key="2">
    <source>
        <dbReference type="ARBA" id="ARBA00022692"/>
    </source>
</evidence>
<evidence type="ECO:0000256" key="1">
    <source>
        <dbReference type="ARBA" id="ARBA00004141"/>
    </source>
</evidence>
<feature type="transmembrane region" description="Helical" evidence="5">
    <location>
        <begin position="63"/>
        <end position="82"/>
    </location>
</feature>
<keyword evidence="3 5" id="KW-1133">Transmembrane helix</keyword>
<feature type="transmembrane region" description="Helical" evidence="5">
    <location>
        <begin position="208"/>
        <end position="227"/>
    </location>
</feature>
<feature type="transmembrane region" description="Helical" evidence="5">
    <location>
        <begin position="185"/>
        <end position="201"/>
    </location>
</feature>
<accession>A0A2I7N7T3</accession>
<dbReference type="Pfam" id="PF04932">
    <property type="entry name" value="Wzy_C"/>
    <property type="match status" value="1"/>
</dbReference>
<evidence type="ECO:0000256" key="3">
    <source>
        <dbReference type="ARBA" id="ARBA00022989"/>
    </source>
</evidence>
<evidence type="ECO:0000256" key="5">
    <source>
        <dbReference type="SAM" id="Phobius"/>
    </source>
</evidence>
<organism evidence="7 8">
    <name type="scientific">Aquella oligotrophica</name>
    <dbReference type="NCBI Taxonomy" id="2067065"/>
    <lineage>
        <taxon>Bacteria</taxon>
        <taxon>Pseudomonadati</taxon>
        <taxon>Pseudomonadota</taxon>
        <taxon>Betaproteobacteria</taxon>
        <taxon>Neisseriales</taxon>
        <taxon>Neisseriaceae</taxon>
        <taxon>Aquella</taxon>
    </lineage>
</organism>
<evidence type="ECO:0000256" key="4">
    <source>
        <dbReference type="ARBA" id="ARBA00023136"/>
    </source>
</evidence>
<dbReference type="AlphaFoldDB" id="A0A2I7N7T3"/>
<dbReference type="EMBL" id="CP024847">
    <property type="protein sequence ID" value="AUR52517.1"/>
    <property type="molecule type" value="Genomic_DNA"/>
</dbReference>
<dbReference type="InterPro" id="IPR007016">
    <property type="entry name" value="O-antigen_ligase-rel_domated"/>
</dbReference>